<comment type="caution">
    <text evidence="1">The sequence shown here is derived from an EMBL/GenBank/DDBJ whole genome shotgun (WGS) entry which is preliminary data.</text>
</comment>
<dbReference type="Proteomes" id="UP000499080">
    <property type="component" value="Unassembled WGS sequence"/>
</dbReference>
<name>A0A4Y2TAF7_ARAVE</name>
<gene>
    <name evidence="1" type="ORF">AVEN_222971_1</name>
</gene>
<dbReference type="EMBL" id="BGPR01027032">
    <property type="protein sequence ID" value="GBN97211.1"/>
    <property type="molecule type" value="Genomic_DNA"/>
</dbReference>
<organism evidence="1 2">
    <name type="scientific">Araneus ventricosus</name>
    <name type="common">Orbweaver spider</name>
    <name type="synonym">Epeira ventricosa</name>
    <dbReference type="NCBI Taxonomy" id="182803"/>
    <lineage>
        <taxon>Eukaryota</taxon>
        <taxon>Metazoa</taxon>
        <taxon>Ecdysozoa</taxon>
        <taxon>Arthropoda</taxon>
        <taxon>Chelicerata</taxon>
        <taxon>Arachnida</taxon>
        <taxon>Araneae</taxon>
        <taxon>Araneomorphae</taxon>
        <taxon>Entelegynae</taxon>
        <taxon>Araneoidea</taxon>
        <taxon>Araneidae</taxon>
        <taxon>Araneus</taxon>
    </lineage>
</organism>
<evidence type="ECO:0000313" key="2">
    <source>
        <dbReference type="Proteomes" id="UP000499080"/>
    </source>
</evidence>
<proteinExistence type="predicted"/>
<accession>A0A4Y2TAF7</accession>
<dbReference type="AlphaFoldDB" id="A0A4Y2TAF7"/>
<protein>
    <submittedName>
        <fullName evidence="1">Uncharacterized protein</fullName>
    </submittedName>
</protein>
<evidence type="ECO:0000313" key="1">
    <source>
        <dbReference type="EMBL" id="GBN97211.1"/>
    </source>
</evidence>
<sequence length="118" mass="13349">MDAVVLVFRNVPVGETVVSPKCRKPTRLVHGNTTERESISSNQASWLYLVWWNARKRAETWDPNAQPGSSTLYNQMLMIQEQETGFHSAVVLPPSVCCKSISTRKELGNRIFPNVTIF</sequence>
<reference evidence="1 2" key="1">
    <citation type="journal article" date="2019" name="Sci. Rep.">
        <title>Orb-weaving spider Araneus ventricosus genome elucidates the spidroin gene catalogue.</title>
        <authorList>
            <person name="Kono N."/>
            <person name="Nakamura H."/>
            <person name="Ohtoshi R."/>
            <person name="Moran D.A.P."/>
            <person name="Shinohara A."/>
            <person name="Yoshida Y."/>
            <person name="Fujiwara M."/>
            <person name="Mori M."/>
            <person name="Tomita M."/>
            <person name="Arakawa K."/>
        </authorList>
    </citation>
    <scope>NUCLEOTIDE SEQUENCE [LARGE SCALE GENOMIC DNA]</scope>
</reference>
<keyword evidence="2" id="KW-1185">Reference proteome</keyword>